<evidence type="ECO:0000256" key="1">
    <source>
        <dbReference type="SAM" id="Phobius"/>
    </source>
</evidence>
<keyword evidence="3" id="KW-1185">Reference proteome</keyword>
<protein>
    <submittedName>
        <fullName evidence="2">Uncharacterized protein</fullName>
    </submittedName>
</protein>
<gene>
    <name evidence="2" type="ORF">VW35_02190</name>
</gene>
<dbReference type="PATRIC" id="fig|361041.3.peg.3822"/>
<dbReference type="STRING" id="361041.VW35_02190"/>
<dbReference type="AlphaFoldDB" id="A0A0F5LF72"/>
<accession>A0A0F5LF72</accession>
<evidence type="ECO:0000313" key="3">
    <source>
        <dbReference type="Proteomes" id="UP000033514"/>
    </source>
</evidence>
<comment type="caution">
    <text evidence="2">The sequence shown here is derived from an EMBL/GenBank/DDBJ whole genome shotgun (WGS) entry which is preliminary data.</text>
</comment>
<evidence type="ECO:0000313" key="2">
    <source>
        <dbReference type="EMBL" id="KKB81003.1"/>
    </source>
</evidence>
<organism evidence="2 3">
    <name type="scientific">Devosia soli</name>
    <dbReference type="NCBI Taxonomy" id="361041"/>
    <lineage>
        <taxon>Bacteria</taxon>
        <taxon>Pseudomonadati</taxon>
        <taxon>Pseudomonadota</taxon>
        <taxon>Alphaproteobacteria</taxon>
        <taxon>Hyphomicrobiales</taxon>
        <taxon>Devosiaceae</taxon>
        <taxon>Devosia</taxon>
    </lineage>
</organism>
<dbReference type="Proteomes" id="UP000033514">
    <property type="component" value="Unassembled WGS sequence"/>
</dbReference>
<reference evidence="2 3" key="1">
    <citation type="submission" date="2015-03" db="EMBL/GenBank/DDBJ databases">
        <authorList>
            <person name="Hassan Y.I."/>
            <person name="Lepp D."/>
            <person name="Zhou T."/>
        </authorList>
    </citation>
    <scope>NUCLEOTIDE SEQUENCE [LARGE SCALE GENOMIC DNA]</scope>
    <source>
        <strain evidence="2 3">GH2-10</strain>
    </source>
</reference>
<feature type="transmembrane region" description="Helical" evidence="1">
    <location>
        <begin position="50"/>
        <end position="74"/>
    </location>
</feature>
<keyword evidence="1" id="KW-1133">Transmembrane helix</keyword>
<dbReference type="EMBL" id="LAJG01000005">
    <property type="protein sequence ID" value="KKB81003.1"/>
    <property type="molecule type" value="Genomic_DNA"/>
</dbReference>
<sequence length="79" mass="8746">MARLAEALGEEKADDVVVFNRDEAEVLKEWARFMIAWKTLGRWGASLRQVILFFGGALAFLAALRLGVLDFLGLHGVAK</sequence>
<keyword evidence="1" id="KW-0472">Membrane</keyword>
<keyword evidence="1" id="KW-0812">Transmembrane</keyword>
<name>A0A0F5LF72_9HYPH</name>
<proteinExistence type="predicted"/>